<dbReference type="InterPro" id="IPR015915">
    <property type="entry name" value="Kelch-typ_b-propeller"/>
</dbReference>
<dbReference type="GO" id="GO:0006355">
    <property type="term" value="P:regulation of DNA-templated transcription"/>
    <property type="evidence" value="ECO:0007669"/>
    <property type="project" value="TreeGrafter"/>
</dbReference>
<evidence type="ECO:0008006" key="4">
    <source>
        <dbReference type="Google" id="ProtNLM"/>
    </source>
</evidence>
<dbReference type="RefSeq" id="WP_089757943.1">
    <property type="nucleotide sequence ID" value="NZ_BKAT01000012.1"/>
</dbReference>
<dbReference type="PANTHER" id="PTHR35807">
    <property type="entry name" value="TRANSCRIPTIONAL REGULATOR REDD-RELATED"/>
    <property type="match status" value="1"/>
</dbReference>
<reference evidence="3" key="1">
    <citation type="submission" date="2016-10" db="EMBL/GenBank/DDBJ databases">
        <authorList>
            <person name="Varghese N."/>
            <person name="Submissions S."/>
        </authorList>
    </citation>
    <scope>NUCLEOTIDE SEQUENCE [LARGE SCALE GENOMIC DNA]</scope>
    <source>
        <strain evidence="3">DSM 23920</strain>
    </source>
</reference>
<sequence length="832" mass="94216">MIKFHWFWLCCFLCCNLFDAKAQTDGLAFHSHEVVQDNRTGLSFGEDKPICFHDPLELSFDLSFLPQQTNYFGYIVRLINSQDINIDILYDYDPKFGDKHFRLIIGETYSNISFNIPGMGTSSDWHTLKLRLDPAEQSITLTRDNEVYKEKVKLPAKNCYSIFFGANDFKTFKNADVPPMKIRNIRLAEGERQRFNWPLNERAGNAANEAQGRLTGKVINPIWIAKMHHNWQPLQQLVLKGPASTAFDAKNGILYLVTRDSLFSYNLASNKVNAVAYINGSQDISSTYQSVFHAPSRQIFTFSKDLQRLAALSVDSGKWNKQLSPPDRSSGFGHFNKFLWGDSLLYTFNGYGYFLYKNEVYSANLVHPVGQVDSGTSNITPRYLAAAGADRNGVYLLGGYGNASGKQVLNPKNLYDLDYYDARTNTYRKIYELKQEGEEFVFANSMIIDSAEQSWYALSFPKHRFNSSLQLVKGSLHQPVTTEVGDKIPYLFQDVDSYADLFYCPSLQRFLAVTLYSPGAHASTMARLYSIYSPPFPERSSQPPFKKVDRRWLSAIGILTGLMAIGLLLKGSTPASAPVKKPEETAPPVAEAPRGNSIFLFGEFQVNDAGGENITRLFTPLLRELCLIILVHSIKYERGISAEKLKEMLWFDKTPESARNNLAVNIAKLKGLLDKLRGCELSKETGYWKINIHPPGYVDYLAYQEARQSGRAPDPNQVSKLVSILQRGSFLPGDEHDWLDTFKSESSNDITDYFLAYARQADIKEDAALIIKLADCLYVFDPVNEELLRLKCKALVSLGKHSLAKTTYELFVKEYFKLYAEAYQADFQQVIS</sequence>
<name>A0A1H3X8G4_9BACT</name>
<dbReference type="GO" id="GO:0003677">
    <property type="term" value="F:DNA binding"/>
    <property type="evidence" value="ECO:0007669"/>
    <property type="project" value="TreeGrafter"/>
</dbReference>
<dbReference type="Gene3D" id="1.10.10.10">
    <property type="entry name" value="Winged helix-like DNA-binding domain superfamily/Winged helix DNA-binding domain"/>
    <property type="match status" value="1"/>
</dbReference>
<dbReference type="Gene3D" id="2.120.10.80">
    <property type="entry name" value="Kelch-type beta propeller"/>
    <property type="match status" value="1"/>
</dbReference>
<dbReference type="InterPro" id="IPR036388">
    <property type="entry name" value="WH-like_DNA-bd_sf"/>
</dbReference>
<proteinExistence type="predicted"/>
<gene>
    <name evidence="2" type="ORF">SAMN05660909_00319</name>
</gene>
<dbReference type="Proteomes" id="UP000199656">
    <property type="component" value="Unassembled WGS sequence"/>
</dbReference>
<organism evidence="2 3">
    <name type="scientific">Chitinophaga terrae</name>
    <name type="common">ex Kim and Jung 2007</name>
    <dbReference type="NCBI Taxonomy" id="408074"/>
    <lineage>
        <taxon>Bacteria</taxon>
        <taxon>Pseudomonadati</taxon>
        <taxon>Bacteroidota</taxon>
        <taxon>Chitinophagia</taxon>
        <taxon>Chitinophagales</taxon>
        <taxon>Chitinophagaceae</taxon>
        <taxon>Chitinophaga</taxon>
    </lineage>
</organism>
<accession>A0A1H3X8G4</accession>
<keyword evidence="3" id="KW-1185">Reference proteome</keyword>
<dbReference type="AlphaFoldDB" id="A0A1H3X8G4"/>
<feature type="signal peptide" evidence="1">
    <location>
        <begin position="1"/>
        <end position="22"/>
    </location>
</feature>
<keyword evidence="1" id="KW-0732">Signal</keyword>
<evidence type="ECO:0000313" key="2">
    <source>
        <dbReference type="EMBL" id="SDZ95553.1"/>
    </source>
</evidence>
<dbReference type="STRING" id="408074.SAMN05660909_00319"/>
<dbReference type="InterPro" id="IPR051677">
    <property type="entry name" value="AfsR-DnrI-RedD_regulator"/>
</dbReference>
<dbReference type="InterPro" id="IPR011043">
    <property type="entry name" value="Gal_Oxase/kelch_b-propeller"/>
</dbReference>
<feature type="chain" id="PRO_5011547312" description="Galactose oxidase" evidence="1">
    <location>
        <begin position="23"/>
        <end position="832"/>
    </location>
</feature>
<dbReference type="SUPFAM" id="SSF50965">
    <property type="entry name" value="Galactose oxidase, central domain"/>
    <property type="match status" value="1"/>
</dbReference>
<evidence type="ECO:0000256" key="1">
    <source>
        <dbReference type="SAM" id="SignalP"/>
    </source>
</evidence>
<evidence type="ECO:0000313" key="3">
    <source>
        <dbReference type="Proteomes" id="UP000199656"/>
    </source>
</evidence>
<dbReference type="EMBL" id="FNRL01000001">
    <property type="protein sequence ID" value="SDZ95553.1"/>
    <property type="molecule type" value="Genomic_DNA"/>
</dbReference>
<protein>
    <recommendedName>
        <fullName evidence="4">Galactose oxidase</fullName>
    </recommendedName>
</protein>
<dbReference type="OrthoDB" id="1110630at2"/>
<dbReference type="PANTHER" id="PTHR35807:SF1">
    <property type="entry name" value="TRANSCRIPTIONAL REGULATOR REDD"/>
    <property type="match status" value="1"/>
</dbReference>